<reference evidence="1 2" key="1">
    <citation type="submission" date="2022-06" db="EMBL/GenBank/DDBJ databases">
        <title>Runella sp. S5 genome sequencing.</title>
        <authorList>
            <person name="Park S."/>
        </authorList>
    </citation>
    <scope>NUCLEOTIDE SEQUENCE [LARGE SCALE GENOMIC DNA]</scope>
    <source>
        <strain evidence="1 2">S5</strain>
    </source>
</reference>
<dbReference type="RefSeq" id="WP_253528223.1">
    <property type="nucleotide sequence ID" value="NZ_JAMZEL010000004.1"/>
</dbReference>
<dbReference type="Gene3D" id="3.40.190.10">
    <property type="entry name" value="Periplasmic binding protein-like II"/>
    <property type="match status" value="2"/>
</dbReference>
<evidence type="ECO:0008006" key="3">
    <source>
        <dbReference type="Google" id="ProtNLM"/>
    </source>
</evidence>
<protein>
    <recommendedName>
        <fullName evidence="3">LysR substrate-binding domain-containing protein</fullName>
    </recommendedName>
</protein>
<proteinExistence type="predicted"/>
<sequence length="101" mass="11514">MGYVETFHKLCRDYGDFISKIVHESAYSASVLRLVEAGIGISIEPKSTLRGQNLQIKSVELSDIAQKADMKMLWLEERSEELKSILQLVESSVFDFLFDIK</sequence>
<organism evidence="1 2">
    <name type="scientific">Runella salmonicolor</name>
    <dbReference type="NCBI Taxonomy" id="2950278"/>
    <lineage>
        <taxon>Bacteria</taxon>
        <taxon>Pseudomonadati</taxon>
        <taxon>Bacteroidota</taxon>
        <taxon>Cytophagia</taxon>
        <taxon>Cytophagales</taxon>
        <taxon>Spirosomataceae</taxon>
        <taxon>Runella</taxon>
    </lineage>
</organism>
<keyword evidence="2" id="KW-1185">Reference proteome</keyword>
<accession>A0ABT1FNP6</accession>
<evidence type="ECO:0000313" key="2">
    <source>
        <dbReference type="Proteomes" id="UP001204772"/>
    </source>
</evidence>
<gene>
    <name evidence="1" type="ORF">NCI00_13150</name>
</gene>
<evidence type="ECO:0000313" key="1">
    <source>
        <dbReference type="EMBL" id="MCP1383386.1"/>
    </source>
</evidence>
<comment type="caution">
    <text evidence="1">The sequence shown here is derived from an EMBL/GenBank/DDBJ whole genome shotgun (WGS) entry which is preliminary data.</text>
</comment>
<name>A0ABT1FNP6_9BACT</name>
<dbReference type="Proteomes" id="UP001204772">
    <property type="component" value="Unassembled WGS sequence"/>
</dbReference>
<dbReference type="EMBL" id="JAMZEL010000004">
    <property type="protein sequence ID" value="MCP1383386.1"/>
    <property type="molecule type" value="Genomic_DNA"/>
</dbReference>